<dbReference type="OrthoDB" id="3645574at2759"/>
<dbReference type="PANTHER" id="PTHR21310:SF37">
    <property type="entry name" value="AMINOGLYCOSIDE PHOSPHOTRANSFERASE DOMAIN-CONTAINING PROTEIN"/>
    <property type="match status" value="1"/>
</dbReference>
<dbReference type="RefSeq" id="XP_022496874.1">
    <property type="nucleotide sequence ID" value="XM_022647130.1"/>
</dbReference>
<keyword evidence="2" id="KW-1185">Reference proteome</keyword>
<evidence type="ECO:0000313" key="2">
    <source>
        <dbReference type="Proteomes" id="UP000185904"/>
    </source>
</evidence>
<organism evidence="1 2">
    <name type="scientific">Fonsecaea nubica</name>
    <dbReference type="NCBI Taxonomy" id="856822"/>
    <lineage>
        <taxon>Eukaryota</taxon>
        <taxon>Fungi</taxon>
        <taxon>Dikarya</taxon>
        <taxon>Ascomycota</taxon>
        <taxon>Pezizomycotina</taxon>
        <taxon>Eurotiomycetes</taxon>
        <taxon>Chaetothyriomycetidae</taxon>
        <taxon>Chaetothyriales</taxon>
        <taxon>Herpotrichiellaceae</taxon>
        <taxon>Fonsecaea</taxon>
    </lineage>
</organism>
<dbReference type="GeneID" id="34592258"/>
<comment type="caution">
    <text evidence="1">The sequence shown here is derived from an EMBL/GenBank/DDBJ whole genome shotgun (WGS) entry which is preliminary data.</text>
</comment>
<dbReference type="PANTHER" id="PTHR21310">
    <property type="entry name" value="AMINOGLYCOSIDE PHOSPHOTRANSFERASE-RELATED-RELATED"/>
    <property type="match status" value="1"/>
</dbReference>
<proteinExistence type="predicted"/>
<sequence length="279" mass="32115">MDEKVRCEATTYIYIHQHCPDVPIPMLLGFGASTEIYAKYKKFTPLENASFLYRLCRSFANRLCTFARFPLASSFARDCRTLSLCVGYLVLEYIERGQMLSETFDSQIYDPSRRRNLFKDLSGIIVSLAKIPQPRIGSFTIEDQGYISLSNRPLTFQLQALENEGIPTGINPLRTNEYTESYVLDLLAYHDSRLLHQPNSMNDEKDGRRQMSAVGLMRSTMPQFINPKTTRGPFFLGLTDLHQSNIFGNEQWQVESLINLEWACSHHSEMLRPPYWLTG</sequence>
<accession>A0A178CJI7</accession>
<gene>
    <name evidence="1" type="ORF">AYO20_08856</name>
</gene>
<dbReference type="InterPro" id="IPR051678">
    <property type="entry name" value="AGP_Transferase"/>
</dbReference>
<reference evidence="1 2" key="1">
    <citation type="submission" date="2016-03" db="EMBL/GenBank/DDBJ databases">
        <title>The draft genome sequence of Fonsecaea nubica causative agent of cutaneous subcutaneous infection in human host.</title>
        <authorList>
            <person name="Costa F."/>
            <person name="Sybren D.H."/>
            <person name="Raittz R.T."/>
            <person name="Weiss V.A."/>
            <person name="Leao A.C."/>
            <person name="Gomes R."/>
            <person name="De Souza E.M."/>
            <person name="Pedrosa F.O."/>
            <person name="Steffens M.B."/>
            <person name="Bombassaro A."/>
            <person name="Tadra-Sfeir M.Z."/>
            <person name="Moreno L.F."/>
            <person name="Najafzadeh M.J."/>
            <person name="Felipe M.S."/>
            <person name="Teixeira M."/>
            <person name="Sun J."/>
            <person name="Xi L."/>
            <person name="Castro M.A."/>
            <person name="Vicente V.A."/>
        </authorList>
    </citation>
    <scope>NUCLEOTIDE SEQUENCE [LARGE SCALE GENOMIC DNA]</scope>
    <source>
        <strain evidence="1 2">CBS 269.64</strain>
    </source>
</reference>
<dbReference type="Proteomes" id="UP000185904">
    <property type="component" value="Unassembled WGS sequence"/>
</dbReference>
<dbReference type="EMBL" id="LVCJ01000075">
    <property type="protein sequence ID" value="OAL30140.1"/>
    <property type="molecule type" value="Genomic_DNA"/>
</dbReference>
<name>A0A178CJI7_9EURO</name>
<dbReference type="AlphaFoldDB" id="A0A178CJI7"/>
<protein>
    <recommendedName>
        <fullName evidence="3">Aminoglycoside phosphotransferase domain-containing protein</fullName>
    </recommendedName>
</protein>
<evidence type="ECO:0008006" key="3">
    <source>
        <dbReference type="Google" id="ProtNLM"/>
    </source>
</evidence>
<evidence type="ECO:0000313" key="1">
    <source>
        <dbReference type="EMBL" id="OAL30140.1"/>
    </source>
</evidence>